<dbReference type="EMBL" id="LAZR01005408">
    <property type="protein sequence ID" value="KKN00161.1"/>
    <property type="molecule type" value="Genomic_DNA"/>
</dbReference>
<dbReference type="AlphaFoldDB" id="A0A0F9PGJ3"/>
<sequence length="48" mass="5105">MPVAFDKCVADKGRVRTITLKGGRFMPICYPKGGGAGIAGEVKHSKKK</sequence>
<gene>
    <name evidence="1" type="ORF">LCGC14_1140550</name>
</gene>
<organism evidence="1">
    <name type="scientific">marine sediment metagenome</name>
    <dbReference type="NCBI Taxonomy" id="412755"/>
    <lineage>
        <taxon>unclassified sequences</taxon>
        <taxon>metagenomes</taxon>
        <taxon>ecological metagenomes</taxon>
    </lineage>
</organism>
<evidence type="ECO:0000313" key="1">
    <source>
        <dbReference type="EMBL" id="KKN00161.1"/>
    </source>
</evidence>
<reference evidence="1" key="1">
    <citation type="journal article" date="2015" name="Nature">
        <title>Complex archaea that bridge the gap between prokaryotes and eukaryotes.</title>
        <authorList>
            <person name="Spang A."/>
            <person name="Saw J.H."/>
            <person name="Jorgensen S.L."/>
            <person name="Zaremba-Niedzwiedzka K."/>
            <person name="Martijn J."/>
            <person name="Lind A.E."/>
            <person name="van Eijk R."/>
            <person name="Schleper C."/>
            <person name="Guy L."/>
            <person name="Ettema T.J."/>
        </authorList>
    </citation>
    <scope>NUCLEOTIDE SEQUENCE</scope>
</reference>
<accession>A0A0F9PGJ3</accession>
<proteinExistence type="predicted"/>
<protein>
    <submittedName>
        <fullName evidence="1">Uncharacterized protein</fullName>
    </submittedName>
</protein>
<name>A0A0F9PGJ3_9ZZZZ</name>
<comment type="caution">
    <text evidence="1">The sequence shown here is derived from an EMBL/GenBank/DDBJ whole genome shotgun (WGS) entry which is preliminary data.</text>
</comment>